<dbReference type="Proteomes" id="UP000266234">
    <property type="component" value="Unassembled WGS sequence"/>
</dbReference>
<keyword evidence="2" id="KW-1185">Reference proteome</keyword>
<gene>
    <name evidence="1" type="ORF">FLONG3_577</name>
</gene>
<accession>A0A395TAU3</accession>
<dbReference type="InterPro" id="IPR025332">
    <property type="entry name" value="DUF4238"/>
</dbReference>
<reference evidence="1 2" key="1">
    <citation type="journal article" date="2018" name="PLoS Pathog.">
        <title>Evolution of structural diversity of trichothecenes, a family of toxins produced by plant pathogenic and entomopathogenic fungi.</title>
        <authorList>
            <person name="Proctor R.H."/>
            <person name="McCormick S.P."/>
            <person name="Kim H.S."/>
            <person name="Cardoza R.E."/>
            <person name="Stanley A.M."/>
            <person name="Lindo L."/>
            <person name="Kelly A."/>
            <person name="Brown D.W."/>
            <person name="Lee T."/>
            <person name="Vaughan M.M."/>
            <person name="Alexander N.J."/>
            <person name="Busman M."/>
            <person name="Gutierrez S."/>
        </authorList>
    </citation>
    <scope>NUCLEOTIDE SEQUENCE [LARGE SCALE GENOMIC DNA]</scope>
    <source>
        <strain evidence="1 2">NRRL 20695</strain>
    </source>
</reference>
<comment type="caution">
    <text evidence="1">The sequence shown here is derived from an EMBL/GenBank/DDBJ whole genome shotgun (WGS) entry which is preliminary data.</text>
</comment>
<evidence type="ECO:0000313" key="1">
    <source>
        <dbReference type="EMBL" id="RGP81432.1"/>
    </source>
</evidence>
<name>A0A395TAU3_9HYPO</name>
<dbReference type="AlphaFoldDB" id="A0A395TAU3"/>
<dbReference type="OrthoDB" id="5340163at2759"/>
<protein>
    <recommendedName>
        <fullName evidence="3">DUF4238 domain-containing protein</fullName>
    </recommendedName>
</protein>
<dbReference type="EMBL" id="PXOG01000011">
    <property type="protein sequence ID" value="RGP81432.1"/>
    <property type="molecule type" value="Genomic_DNA"/>
</dbReference>
<sequence>MASHGVQYHHYIPRFILKEFAHTNFETNGGRSDGLLHVFDVPSRQFRLGEVAKTCGAQNLYYNTKDNNPMRIEQLFSKLESKTSSIFAKIKTAVTEGHDHIDILEKDIHILFKFINLSIRRSKQYKDEVNNPYRENDFVFQRLFQTSRKSGRSSEPGQFWLEHLLYLLETDHEDLLADSAKPDNMELQGTYRYLVENYALQIWRAADGYEFFLNERLVDFEGDTQSVLGTEMVETRMQLIWMTTEDMIHLILPISPEVAIVFCDESRCWESSFADIMHRLKKPYPQNSLLVKAPHKDIIDVCVPRRKRGGKFWPATVAWRVNIGTLTRPHHRIIASYSLSHANSVIIVQNRARFERARRELHMFNKERQEWWQSIGIRSAYRDDSRQCREGVIDSREDYMNRIVDEHITALDEVVKIIENTHERLQRTKENALKSWLAIGAVEAIRISSSSSDDKSSFSVMQPALKATFEDAYPPKHPDHRDLVTITFNEFFSHALGDEMFAKLSVEIEKKIRELIRTNMFQFHFEKFKEYSGPSEDSLLEERDGDFNEQSINHKDILESPSFGSVFRAAQGFDALKWMFEERQDILATFIKQIAVPVEAIQPQVVRIRARRE</sequence>
<evidence type="ECO:0008006" key="3">
    <source>
        <dbReference type="Google" id="ProtNLM"/>
    </source>
</evidence>
<dbReference type="Pfam" id="PF14022">
    <property type="entry name" value="DUF4238"/>
    <property type="match status" value="1"/>
</dbReference>
<proteinExistence type="predicted"/>
<evidence type="ECO:0000313" key="2">
    <source>
        <dbReference type="Proteomes" id="UP000266234"/>
    </source>
</evidence>
<organism evidence="1 2">
    <name type="scientific">Fusarium longipes</name>
    <dbReference type="NCBI Taxonomy" id="694270"/>
    <lineage>
        <taxon>Eukaryota</taxon>
        <taxon>Fungi</taxon>
        <taxon>Dikarya</taxon>
        <taxon>Ascomycota</taxon>
        <taxon>Pezizomycotina</taxon>
        <taxon>Sordariomycetes</taxon>
        <taxon>Hypocreomycetidae</taxon>
        <taxon>Hypocreales</taxon>
        <taxon>Nectriaceae</taxon>
        <taxon>Fusarium</taxon>
    </lineage>
</organism>